<organism evidence="14 15">
    <name type="scientific">Fontimonas thermophila</name>
    <dbReference type="NCBI Taxonomy" id="1076937"/>
    <lineage>
        <taxon>Bacteria</taxon>
        <taxon>Pseudomonadati</taxon>
        <taxon>Pseudomonadota</taxon>
        <taxon>Gammaproteobacteria</taxon>
        <taxon>Nevskiales</taxon>
        <taxon>Nevskiaceae</taxon>
        <taxon>Fontimonas</taxon>
    </lineage>
</organism>
<evidence type="ECO:0000256" key="6">
    <source>
        <dbReference type="ARBA" id="ARBA00022723"/>
    </source>
</evidence>
<dbReference type="EMBL" id="FOOC01000015">
    <property type="protein sequence ID" value="SFF63589.1"/>
    <property type="molecule type" value="Genomic_DNA"/>
</dbReference>
<dbReference type="GO" id="GO:0016874">
    <property type="term" value="F:ligase activity"/>
    <property type="evidence" value="ECO:0007669"/>
    <property type="project" value="UniProtKB-KW"/>
</dbReference>
<dbReference type="RefSeq" id="WP_091535427.1">
    <property type="nucleotide sequence ID" value="NZ_FOOC01000015.1"/>
</dbReference>
<dbReference type="STRING" id="1076937.SAMN04488120_11510"/>
<feature type="domain" description="EF-hand" evidence="13">
    <location>
        <begin position="213"/>
        <end position="248"/>
    </location>
</feature>
<evidence type="ECO:0000256" key="4">
    <source>
        <dbReference type="ARBA" id="ARBA00022679"/>
    </source>
</evidence>
<keyword evidence="14" id="KW-0436">Ligase</keyword>
<reference evidence="14 15" key="1">
    <citation type="submission" date="2016-10" db="EMBL/GenBank/DDBJ databases">
        <authorList>
            <person name="de Groot N.N."/>
        </authorList>
    </citation>
    <scope>NUCLEOTIDE SEQUENCE [LARGE SCALE GENOMIC DNA]</scope>
    <source>
        <strain evidence="14 15">DSM 23609</strain>
    </source>
</reference>
<dbReference type="GO" id="GO:0061630">
    <property type="term" value="F:ubiquitin protein ligase activity"/>
    <property type="evidence" value="ECO:0007669"/>
    <property type="project" value="UniProtKB-EC"/>
</dbReference>
<evidence type="ECO:0000256" key="10">
    <source>
        <dbReference type="ARBA" id="ARBA00022989"/>
    </source>
</evidence>
<sequence length="316" mass="36053">MSANTDVLALLAQDLAATSPGTFWLWTTLGLIAAIASFITAFAALHRARLIENTPTSRIRSAAQGYVELEGDARWLPGPQIRSPLSGEPCCWWRYRIEQRQTHTWYGRRTTRWRTIASGVSDELFLLTDATGECIVDPHGARVHPSVRRTWRGPTPRPGRRPDGPSWLQFGDYRYHEELLQVGDPVYALGWFHTPSTYESLDETSALIERLQQYKRDRNTLLARFDADGNGYIDAQEWEQARRAALEEVRAERLQRALDPDLHVLCRPPDRRPYLLSTLTQAALARRYRAGFAILFVFSIISWTCSIFAVLARGWP</sequence>
<feature type="transmembrane region" description="Helical" evidence="12">
    <location>
        <begin position="290"/>
        <end position="312"/>
    </location>
</feature>
<proteinExistence type="predicted"/>
<keyword evidence="8" id="KW-0833">Ubl conjugation pathway</keyword>
<comment type="subcellular location">
    <subcellularLocation>
        <location evidence="2">Membrane</location>
        <topology evidence="2">Multi-pass membrane protein</topology>
    </subcellularLocation>
</comment>
<dbReference type="GO" id="GO:0005509">
    <property type="term" value="F:calcium ion binding"/>
    <property type="evidence" value="ECO:0007669"/>
    <property type="project" value="InterPro"/>
</dbReference>
<evidence type="ECO:0000256" key="1">
    <source>
        <dbReference type="ARBA" id="ARBA00000900"/>
    </source>
</evidence>
<comment type="catalytic activity">
    <reaction evidence="1">
        <text>S-ubiquitinyl-[E2 ubiquitin-conjugating enzyme]-L-cysteine + [acceptor protein]-L-lysine = [E2 ubiquitin-conjugating enzyme]-L-cysteine + N(6)-ubiquitinyl-[acceptor protein]-L-lysine.</text>
        <dbReference type="EC" id="2.3.2.27"/>
    </reaction>
</comment>
<evidence type="ECO:0000256" key="5">
    <source>
        <dbReference type="ARBA" id="ARBA00022692"/>
    </source>
</evidence>
<evidence type="ECO:0000256" key="11">
    <source>
        <dbReference type="ARBA" id="ARBA00023136"/>
    </source>
</evidence>
<dbReference type="GO" id="GO:0016567">
    <property type="term" value="P:protein ubiquitination"/>
    <property type="evidence" value="ECO:0007669"/>
    <property type="project" value="InterPro"/>
</dbReference>
<name>A0A1I2KBA9_9GAMM</name>
<dbReference type="PROSITE" id="PS50222">
    <property type="entry name" value="EF_HAND_2"/>
    <property type="match status" value="1"/>
</dbReference>
<keyword evidence="15" id="KW-1185">Reference proteome</keyword>
<evidence type="ECO:0000256" key="9">
    <source>
        <dbReference type="ARBA" id="ARBA00022833"/>
    </source>
</evidence>
<dbReference type="Pfam" id="PF12483">
    <property type="entry name" value="GIDE"/>
    <property type="match status" value="1"/>
</dbReference>
<gene>
    <name evidence="14" type="ORF">SAMN04488120_11510</name>
</gene>
<dbReference type="GO" id="GO:0016020">
    <property type="term" value="C:membrane"/>
    <property type="evidence" value="ECO:0007669"/>
    <property type="project" value="UniProtKB-SubCell"/>
</dbReference>
<dbReference type="PROSITE" id="PS00018">
    <property type="entry name" value="EF_HAND_1"/>
    <property type="match status" value="1"/>
</dbReference>
<keyword evidence="4" id="KW-0808">Transferase</keyword>
<dbReference type="GO" id="GO:0008270">
    <property type="term" value="F:zinc ion binding"/>
    <property type="evidence" value="ECO:0007669"/>
    <property type="project" value="UniProtKB-KW"/>
</dbReference>
<evidence type="ECO:0000313" key="15">
    <source>
        <dbReference type="Proteomes" id="UP000199771"/>
    </source>
</evidence>
<keyword evidence="10 12" id="KW-1133">Transmembrane helix</keyword>
<dbReference type="Gene3D" id="1.10.238.10">
    <property type="entry name" value="EF-hand"/>
    <property type="match status" value="1"/>
</dbReference>
<keyword evidence="11 12" id="KW-0472">Membrane</keyword>
<dbReference type="EC" id="2.3.2.27" evidence="3"/>
<evidence type="ECO:0000256" key="3">
    <source>
        <dbReference type="ARBA" id="ARBA00012483"/>
    </source>
</evidence>
<dbReference type="InterPro" id="IPR018247">
    <property type="entry name" value="EF_Hand_1_Ca_BS"/>
</dbReference>
<dbReference type="InterPro" id="IPR022170">
    <property type="entry name" value="MUL1-like"/>
</dbReference>
<accession>A0A1I2KBA9</accession>
<keyword evidence="5 12" id="KW-0812">Transmembrane</keyword>
<evidence type="ECO:0000259" key="13">
    <source>
        <dbReference type="PROSITE" id="PS50222"/>
    </source>
</evidence>
<dbReference type="Proteomes" id="UP000199771">
    <property type="component" value="Unassembled WGS sequence"/>
</dbReference>
<feature type="transmembrane region" description="Helical" evidence="12">
    <location>
        <begin position="23"/>
        <end position="45"/>
    </location>
</feature>
<evidence type="ECO:0000256" key="2">
    <source>
        <dbReference type="ARBA" id="ARBA00004141"/>
    </source>
</evidence>
<evidence type="ECO:0000256" key="12">
    <source>
        <dbReference type="SAM" id="Phobius"/>
    </source>
</evidence>
<keyword evidence="6" id="KW-0479">Metal-binding</keyword>
<evidence type="ECO:0000256" key="8">
    <source>
        <dbReference type="ARBA" id="ARBA00022786"/>
    </source>
</evidence>
<dbReference type="AlphaFoldDB" id="A0A1I2KBA9"/>
<dbReference type="InterPro" id="IPR002048">
    <property type="entry name" value="EF_hand_dom"/>
</dbReference>
<keyword evidence="7" id="KW-0863">Zinc-finger</keyword>
<protein>
    <recommendedName>
        <fullName evidence="3">RING-type E3 ubiquitin transferase</fullName>
        <ecNumber evidence="3">2.3.2.27</ecNumber>
    </recommendedName>
</protein>
<evidence type="ECO:0000313" key="14">
    <source>
        <dbReference type="EMBL" id="SFF63589.1"/>
    </source>
</evidence>
<evidence type="ECO:0000256" key="7">
    <source>
        <dbReference type="ARBA" id="ARBA00022771"/>
    </source>
</evidence>
<dbReference type="OrthoDB" id="7013907at2"/>
<keyword evidence="9" id="KW-0862">Zinc</keyword>